<dbReference type="InterPro" id="IPR057687">
    <property type="entry name" value="DUF7927"/>
</dbReference>
<gene>
    <name evidence="6" type="ORF">SK571_35410</name>
</gene>
<dbReference type="InterPro" id="IPR051172">
    <property type="entry name" value="Chlamydia_OmcB"/>
</dbReference>
<feature type="domain" description="DUF7927" evidence="5">
    <location>
        <begin position="1404"/>
        <end position="1510"/>
    </location>
</feature>
<sequence length="2512" mass="257725">MRAALLALLLVVSVTTFSLPAQAYQTHAAGSWSTSSALPAVNASARSTLPSGAVVTASVSGANLRLTTLNSPPGDRGAVPGNFRPQIPANTALIGLTAAGAGCAAFVDCFNRGTLTFSFNRPVRDPVLHIAGSGATVGNTGSTHVAHTLTTPGVTLDGPLAGATNMQIGQNGTRVEAPNRNLNVLCNSNGARQAPASCGSVRMNGTVSSVSFQVDMLTNSSNATDDFYVAGVSVDEDFGDAPASYDAGAAASHVVGDLVLGSGVSADNPATINTGSTTPSPKAVAAGADNNLPGGDDLDDGVAAFPRLARSNAGDDYSVPVTLSGASQPGRVCAWIDFNGNGSFDAGERACASFAAGARSATITWKIPQNVKCGNTYARFRASYDTDQAASATGLADSGEVEDYRLPVECLDIKKSTTRTTANPGDQVPYTITITNSGATDVTGLTVSDDLTQVLDDATFNDDQAATSGSISYSAPKLTWTGDVAKGRTVTLTYSVTVKNPITGDHQLRNAVVGSAGNCPPGSTDPDCSTTVNTPGLKIEKSVDRQAANPGDTVKYTVKVTNTGKTPLNAMFADDLTKVLDDATWGSATASSGTATFASPTLTWTGALAVGASATVTYTVVVTGNGDKQLMNVVTSDTPGNNCVPSCTTDTPVSGISFEKQADKQSVNPGETVTYTVTVTNTGKTLWQGATFTDDLTKVLDDAEWVSATASSGVADFVSPKLTWTGNLPVGGSATVTYSLKIANPVKGDFQLDNAITSSTPGGNCPPGSTDPKCGTTTPVPGLKIEKSVDRKSADPGDTVTYKVKVTNTGKTSLNAAFSDDLSKVLDDADWVSAGASTGTATFAAPKLDWTGTLAVGGSATITYTVKVTGKGDHQLDNVVTSPTPGSNCPPDSTDADCRTSTPVSGVEIRKEVDRQSANPGDTVKYTVTVRNTGKTPLNASFADDLTQVLDDAGWGSVSASSGTASFAAPKLTWNGPLAPGESATVTYTVVANGKGDKQLTNVVTSETPGNNCVPNCTTTTPVSGVEFEKAVDRQSAKPGDTVKYTVTVRNTGKTPLQGVTFTDDLTKVLDDADWVSAEASTGSASFTAPRLIWTGDLAVGGTATVTYAVKVGDPADFKLDNVITSTTPGADCPGGDKCSTSTPIAGLRIEKSDDRDQVVPGETVTYTVEVTNTGQTVHTGASFTDDLTKVLDDAVYNDDAQATTGAVTLVWPRLEWKGDLPIGGTATITYTVTVKNPNPGDKKLNNKITSDTPGNNCPPGSTDPSCSTETPGRELTIEKKADRQSANPGDQVTYTVTITNTGQVPLTGEKVTDDLSGVLDDASWVSVQASTGKAEFAAPTLTWTGDLAVGASSTLTYVVKVDDPIKGDHRLANVVSSEVPGNCPPGSTDPKCSTTTPLPGMEIVKEADRKSANPGDTVTYTVTVRNTGQTELNASFRDDLTKVLDDATWGGTTAGTFTSPVLTWSGTLPIGGSATVKYTVVVTGKGDHQLTNVVTSDTPGNNCVPNCTTDTPVSGVEIKKTAEPASAKPGDTVKYAVTVRNTGKTVLDASFADDLTGVLDDATWEAVNASTGTATYAAPKLSWSGRLGVGETATVTYAVKVTGAGDKRLKNVVTSETPGNNCVDGCTTDTPVASLKLVKKSEPATTKPGDTVKYTVTISNTGQTVHSGISVADDLTGVLDDASWNGDQAATAGSVSFEEPKLTWTGDLAVGASVTVTYSVKVTGAGDKRLKNAVSSETPGTDCSEGCATDTPVAGLEIVKKASPEKPVPGDVVTYTVTVRNTGQTSQNASFSDDLTGVLDDATWNGDQAATVGEVTYASPKLTWTGGLPIGSQAVITYSVKVTAAGDHRLNNVVTSDTPGGNCPPGSTDPKCSTSTPLPGLEVSKSVDVQSAKPGDTVTYTVKARNIGQTELAGASFSDDLSKVLDDATFGTWTASSGTVSFAAPTLTWTGDLPVGATATVTYTVVVKNPVTGDFSLDNVVTTGTPGGTCVECATVTPIAGLKLVKTSEPASAKPGDDVGYTVTITNTGKTVHSGITVADDLTGVLDDASWNGDQAATAGSVSFTASKLTWTGDLAVGASVTVTYSVKVTGAGDKRLKNVVSSDIPDTDCADGCTTDTPIAGFQIVKKADRTEARPGEKVTYTIVVTNTGATMLRDAAFADDMTDVLDDATYNGDAASTSGLATYAAPKLTWKGDLAVGASATVRYSVTVTSKGDLRLKNVVTSDTPGSNCREGCSVEVLVPRLEILKKADRTSAKPGDLVAYTVTVTNTGQTPLPAAGFVDDLSGVLDDASFVDTNAGSFAEPKLTWTGELAIGATKTVTYRVRVNDPPTGDFTLRNVVTSDTPSNCPGEACGTETPVSGLEIVKKADRAEAKPGEKITYTVTVRNTGQTPVTGSFSDSLADVLKHASWGGTDAGTFTSPVLTWSGELAVGASATVTYRVTATGPGELRNVVTSDEPGANCRPGGSDPRCSATVNVRQDPPIAWTGFPALPLAAFGLLLLLAGVVLRRRA</sequence>
<feature type="domain" description="DUF7927" evidence="5">
    <location>
        <begin position="1757"/>
        <end position="1875"/>
    </location>
</feature>
<dbReference type="Pfam" id="PF25549">
    <property type="entry name" value="DUF7927"/>
    <property type="match status" value="17"/>
</dbReference>
<comment type="caution">
    <text evidence="6">The sequence shown here is derived from an EMBL/GenBank/DDBJ whole genome shotgun (WGS) entry which is preliminary data.</text>
</comment>
<evidence type="ECO:0000259" key="4">
    <source>
        <dbReference type="Pfam" id="PF20009"/>
    </source>
</evidence>
<dbReference type="PANTHER" id="PTHR34819">
    <property type="entry name" value="LARGE CYSTEINE-RICH PERIPLASMIC PROTEIN OMCB"/>
    <property type="match status" value="1"/>
</dbReference>
<feature type="region of interest" description="Disordered" evidence="1">
    <location>
        <begin position="881"/>
        <end position="903"/>
    </location>
</feature>
<dbReference type="Pfam" id="PF20009">
    <property type="entry name" value="GEVED"/>
    <property type="match status" value="1"/>
</dbReference>
<feature type="domain" description="DUF7927" evidence="5">
    <location>
        <begin position="2249"/>
        <end position="2356"/>
    </location>
</feature>
<dbReference type="Proteomes" id="UP001271792">
    <property type="component" value="Unassembled WGS sequence"/>
</dbReference>
<feature type="domain" description="DUF7927" evidence="5">
    <location>
        <begin position="414"/>
        <end position="530"/>
    </location>
</feature>
<dbReference type="NCBIfam" id="TIGR01451">
    <property type="entry name" value="B_ant_repeat"/>
    <property type="match status" value="17"/>
</dbReference>
<evidence type="ECO:0000313" key="7">
    <source>
        <dbReference type="Proteomes" id="UP001271792"/>
    </source>
</evidence>
<dbReference type="InterPro" id="IPR045474">
    <property type="entry name" value="GEVED"/>
</dbReference>
<keyword evidence="2" id="KW-1133">Transmembrane helix</keyword>
<dbReference type="InterPro" id="IPR013783">
    <property type="entry name" value="Ig-like_fold"/>
</dbReference>
<feature type="compositionally biased region" description="Polar residues" evidence="1">
    <location>
        <begin position="1250"/>
        <end position="1271"/>
    </location>
</feature>
<organism evidence="6 7">
    <name type="scientific">Lentzea kristufekii</name>
    <dbReference type="NCBI Taxonomy" id="3095430"/>
    <lineage>
        <taxon>Bacteria</taxon>
        <taxon>Bacillati</taxon>
        <taxon>Actinomycetota</taxon>
        <taxon>Actinomycetes</taxon>
        <taxon>Pseudonocardiales</taxon>
        <taxon>Pseudonocardiaceae</taxon>
        <taxon>Lentzea</taxon>
    </lineage>
</organism>
<evidence type="ECO:0000256" key="1">
    <source>
        <dbReference type="SAM" id="MobiDB-lite"/>
    </source>
</evidence>
<feature type="domain" description="DUF7927" evidence="5">
    <location>
        <begin position="538"/>
        <end position="649"/>
    </location>
</feature>
<dbReference type="RefSeq" id="WP_319988452.1">
    <property type="nucleotide sequence ID" value="NZ_JAXAVV010000022.1"/>
</dbReference>
<dbReference type="Gene3D" id="2.60.40.10">
    <property type="entry name" value="Immunoglobulins"/>
    <property type="match status" value="12"/>
</dbReference>
<dbReference type="InterPro" id="IPR012291">
    <property type="entry name" value="CBM2_carb-bd_dom_sf"/>
</dbReference>
<feature type="domain" description="DUF7927" evidence="5">
    <location>
        <begin position="1276"/>
        <end position="1396"/>
    </location>
</feature>
<feature type="domain" description="DUF7927" evidence="5">
    <location>
        <begin position="1636"/>
        <end position="1746"/>
    </location>
</feature>
<feature type="domain" description="DUF7927" evidence="5">
    <location>
        <begin position="1517"/>
        <end position="1628"/>
    </location>
</feature>
<feature type="domain" description="GEVED" evidence="4">
    <location>
        <begin position="332"/>
        <end position="406"/>
    </location>
</feature>
<evidence type="ECO:0000256" key="3">
    <source>
        <dbReference type="SAM" id="SignalP"/>
    </source>
</evidence>
<feature type="domain" description="DUF7927" evidence="5">
    <location>
        <begin position="2364"/>
        <end position="2473"/>
    </location>
</feature>
<dbReference type="InterPro" id="IPR047589">
    <property type="entry name" value="DUF11_rpt"/>
</dbReference>
<dbReference type="PANTHER" id="PTHR34819:SF3">
    <property type="entry name" value="CELL SURFACE PROTEIN"/>
    <property type="match status" value="1"/>
</dbReference>
<feature type="transmembrane region" description="Helical" evidence="2">
    <location>
        <begin position="2484"/>
        <end position="2508"/>
    </location>
</feature>
<evidence type="ECO:0000313" key="6">
    <source>
        <dbReference type="EMBL" id="MDX8054687.1"/>
    </source>
</evidence>
<feature type="compositionally biased region" description="Polar residues" evidence="1">
    <location>
        <begin position="881"/>
        <end position="891"/>
    </location>
</feature>
<keyword evidence="2" id="KW-0812">Transmembrane</keyword>
<feature type="domain" description="DUF7927" evidence="5">
    <location>
        <begin position="909"/>
        <end position="1020"/>
    </location>
</feature>
<evidence type="ECO:0000259" key="5">
    <source>
        <dbReference type="Pfam" id="PF25549"/>
    </source>
</evidence>
<accession>A0ABU4U3K4</accession>
<feature type="domain" description="DUF7927" evidence="5">
    <location>
        <begin position="2128"/>
        <end position="2233"/>
    </location>
</feature>
<keyword evidence="3" id="KW-0732">Signal</keyword>
<feature type="signal peptide" evidence="3">
    <location>
        <begin position="1"/>
        <end position="23"/>
    </location>
</feature>
<feature type="domain" description="DUF7927" evidence="5">
    <location>
        <begin position="1882"/>
        <end position="1992"/>
    </location>
</feature>
<protein>
    <submittedName>
        <fullName evidence="6">GEVED domain-containing protein</fullName>
    </submittedName>
</protein>
<dbReference type="EMBL" id="JAXAVV010000022">
    <property type="protein sequence ID" value="MDX8054687.1"/>
    <property type="molecule type" value="Genomic_DNA"/>
</dbReference>
<feature type="domain" description="DUF7927" evidence="5">
    <location>
        <begin position="2003"/>
        <end position="2113"/>
    </location>
</feature>
<reference evidence="6 7" key="2">
    <citation type="submission" date="2023-11" db="EMBL/GenBank/DDBJ databases">
        <authorList>
            <person name="Lara A.C."/>
            <person name="Chronakova A."/>
        </authorList>
    </citation>
    <scope>NUCLEOTIDE SEQUENCE [LARGE SCALE GENOMIC DNA]</scope>
    <source>
        <strain evidence="6 7">BCCO 10_0798</strain>
    </source>
</reference>
<feature type="region of interest" description="Disordered" evidence="1">
    <location>
        <begin position="1250"/>
        <end position="1272"/>
    </location>
</feature>
<feature type="domain" description="DUF7927" evidence="5">
    <location>
        <begin position="1155"/>
        <end position="1269"/>
    </location>
</feature>
<feature type="domain" description="DUF7927" evidence="5">
    <location>
        <begin position="1027"/>
        <end position="1145"/>
    </location>
</feature>
<name>A0ABU4U3K4_9PSEU</name>
<keyword evidence="7" id="KW-1185">Reference proteome</keyword>
<feature type="domain" description="DUF7927" evidence="5">
    <location>
        <begin position="784"/>
        <end position="898"/>
    </location>
</feature>
<proteinExistence type="predicted"/>
<feature type="chain" id="PRO_5046000869" evidence="3">
    <location>
        <begin position="24"/>
        <end position="2512"/>
    </location>
</feature>
<dbReference type="Gene3D" id="2.60.40.290">
    <property type="match status" value="2"/>
</dbReference>
<feature type="domain" description="DUF7927" evidence="5">
    <location>
        <begin position="657"/>
        <end position="777"/>
    </location>
</feature>
<evidence type="ECO:0000256" key="2">
    <source>
        <dbReference type="SAM" id="Phobius"/>
    </source>
</evidence>
<keyword evidence="2" id="KW-0472">Membrane</keyword>
<reference evidence="6 7" key="1">
    <citation type="submission" date="2023-11" db="EMBL/GenBank/DDBJ databases">
        <title>Lentzea sokolovensis, sp. nov., Lentzea kristufkii, sp. nov., and Lentzea miocenensis, sp. nov., rare actinobacteria from Sokolov Coal Basin, Miocene lacustrine sediment, Czech Republic.</title>
        <authorList>
            <person name="Lara A."/>
            <person name="Kotroba L."/>
            <person name="Nouioui I."/>
            <person name="Neumann-Schaal M."/>
            <person name="Mast Y."/>
            <person name="Chronakova A."/>
        </authorList>
    </citation>
    <scope>NUCLEOTIDE SEQUENCE [LARGE SCALE GENOMIC DNA]</scope>
    <source>
        <strain evidence="6 7">BCCO 10_0798</strain>
    </source>
</reference>